<keyword evidence="2" id="KW-1185">Reference proteome</keyword>
<dbReference type="GO" id="GO:0003824">
    <property type="term" value="F:catalytic activity"/>
    <property type="evidence" value="ECO:0007669"/>
    <property type="project" value="InterPro"/>
</dbReference>
<dbReference type="RefSeq" id="XP_018496824.1">
    <property type="nucleotide sequence ID" value="XM_018641308.1"/>
</dbReference>
<dbReference type="PROSITE" id="PS50878">
    <property type="entry name" value="RT_POL"/>
    <property type="match status" value="1"/>
</dbReference>
<dbReference type="KEGG" id="goe:108864883"/>
<evidence type="ECO:0000259" key="1">
    <source>
        <dbReference type="PROSITE" id="PS50878"/>
    </source>
</evidence>
<feature type="domain" description="Reverse transcriptase" evidence="1">
    <location>
        <begin position="424"/>
        <end position="690"/>
    </location>
</feature>
<dbReference type="InterPro" id="IPR000477">
    <property type="entry name" value="RT_dom"/>
</dbReference>
<evidence type="ECO:0000313" key="3">
    <source>
        <dbReference type="RefSeq" id="XP_018496824.1"/>
    </source>
</evidence>
<gene>
    <name evidence="3" type="primary">LOC108864883</name>
</gene>
<dbReference type="Pfam" id="PF14529">
    <property type="entry name" value="Exo_endo_phos_2"/>
    <property type="match status" value="1"/>
</dbReference>
<dbReference type="Gene3D" id="3.60.10.10">
    <property type="entry name" value="Endonuclease/exonuclease/phosphatase"/>
    <property type="match status" value="1"/>
</dbReference>
<dbReference type="InterPro" id="IPR005135">
    <property type="entry name" value="Endo/exonuclease/phosphatase"/>
</dbReference>
<name>A0AAJ7L5Z1_9ACAR</name>
<accession>A0AAJ7L5Z1</accession>
<dbReference type="SUPFAM" id="SSF56219">
    <property type="entry name" value="DNase I-like"/>
    <property type="match status" value="1"/>
</dbReference>
<dbReference type="InterPro" id="IPR036691">
    <property type="entry name" value="Endo/exonu/phosph_ase_sf"/>
</dbReference>
<dbReference type="AlphaFoldDB" id="A0AAJ7L5Z1"/>
<organism evidence="2 3">
    <name type="scientific">Galendromus occidentalis</name>
    <name type="common">western predatory mite</name>
    <dbReference type="NCBI Taxonomy" id="34638"/>
    <lineage>
        <taxon>Eukaryota</taxon>
        <taxon>Metazoa</taxon>
        <taxon>Ecdysozoa</taxon>
        <taxon>Arthropoda</taxon>
        <taxon>Chelicerata</taxon>
        <taxon>Arachnida</taxon>
        <taxon>Acari</taxon>
        <taxon>Parasitiformes</taxon>
        <taxon>Mesostigmata</taxon>
        <taxon>Gamasina</taxon>
        <taxon>Phytoseioidea</taxon>
        <taxon>Phytoseiidae</taxon>
        <taxon>Typhlodrominae</taxon>
        <taxon>Galendromus</taxon>
    </lineage>
</organism>
<dbReference type="GO" id="GO:0071897">
    <property type="term" value="P:DNA biosynthetic process"/>
    <property type="evidence" value="ECO:0007669"/>
    <property type="project" value="UniProtKB-ARBA"/>
</dbReference>
<reference evidence="3" key="1">
    <citation type="submission" date="2025-08" db="UniProtKB">
        <authorList>
            <consortium name="RefSeq"/>
        </authorList>
    </citation>
    <scope>IDENTIFICATION</scope>
</reference>
<sequence>MRRLHDPSYFQRDEIIILTETLLTEPFPLEDKTVYNSFAKKSPGAGRPSGGIAVYLRKGGPRMKIVHSDENTLLLCCDSFSIGAFYVQPDCSIEQVLSIVGDGLTKLDLSRPALIGGDFNCRIDSATTSSEGHALREFMERLGLRCQNQADAKTYICFNGSSTIDLIFTNGACSGTRVEDLEVRKHQPVRTEVLLREFSPAPQHRTLSRKIRREKLRTAEYPPAHALSEETVDGIEAAITTKVIRCCDRRKRWVRTAPRWFDSRCYRLRQEVLALLRKCRSDPTASTRYALARRHYHHELKIVKRRFDLEEERKLLSETSRHPHLYLRRGRVETAPPIEPEEVKSHFKQLLWNEEARNRPPVRVQLPLTYDQFIADRPFTREEIAGVLRTLPSKESSGPSGCFYEHWQQTEKVIHRNLKLLFDKIFDEGRLPTSWHNARLSLLFKGGAHTGRSDPNLYRGIASEEALKKIFCKLLISRLEPVLDRALPDEQFGFRRGMGTLDAIHFFSSEVERVVETQGTMYAVFIDCVKAFDRAPRVLMVQSFAEAGVGGKALRVIDSFFDEDLLQIQLQHEKVSVRQNDGTPQGNPLSCLAFILLIRGLVDFIRAESRAFVCLYADDIVVAHPDLNGLRNILPKISTWLRKQGLEINKNKTKVVKFGRAPRSAKDDRLLLDGRPLELVKNFRYLGVRFSRSVGNFHAHIEERTSLAISASFTVIGKLNRLSLHTAIALFKMKLMPIISYGLKRVWNHLTSTDFKKLEQCFTLYMKRALSLHRSTRSRYVYALTGSPLMINEIRERIREEQTPPFIQVLQEWSKKVNDALSELEQEEIFRKRQLWAESASDERHVYTRYLVHGYHHLLCTDNSFHDADGAKCLCRYCGDSCPKYHAAKCRSGLTSLYCLSKKKTS</sequence>
<dbReference type="InterPro" id="IPR043502">
    <property type="entry name" value="DNA/RNA_pol_sf"/>
</dbReference>
<dbReference type="SUPFAM" id="SSF56672">
    <property type="entry name" value="DNA/RNA polymerases"/>
    <property type="match status" value="1"/>
</dbReference>
<evidence type="ECO:0000313" key="2">
    <source>
        <dbReference type="Proteomes" id="UP000694867"/>
    </source>
</evidence>
<dbReference type="Gene3D" id="3.30.70.270">
    <property type="match status" value="1"/>
</dbReference>
<protein>
    <submittedName>
        <fullName evidence="3">Uncharacterized protein LOC108864883</fullName>
    </submittedName>
</protein>
<dbReference type="InterPro" id="IPR043128">
    <property type="entry name" value="Rev_trsase/Diguanyl_cyclase"/>
</dbReference>
<dbReference type="Proteomes" id="UP000694867">
    <property type="component" value="Unplaced"/>
</dbReference>
<proteinExistence type="predicted"/>
<dbReference type="PANTHER" id="PTHR19446">
    <property type="entry name" value="REVERSE TRANSCRIPTASES"/>
    <property type="match status" value="1"/>
</dbReference>
<dbReference type="GeneID" id="108864883"/>
<dbReference type="Pfam" id="PF00078">
    <property type="entry name" value="RVT_1"/>
    <property type="match status" value="1"/>
</dbReference>
<dbReference type="CDD" id="cd01650">
    <property type="entry name" value="RT_nLTR_like"/>
    <property type="match status" value="1"/>
</dbReference>